<gene>
    <name evidence="1" type="ORF">OG2516_06369</name>
</gene>
<dbReference type="eggNOG" id="ENOG5033976">
    <property type="taxonomic scope" value="Bacteria"/>
</dbReference>
<evidence type="ECO:0000313" key="2">
    <source>
        <dbReference type="Proteomes" id="UP000003635"/>
    </source>
</evidence>
<accession>Q2CBQ8</accession>
<dbReference type="STRING" id="314256.OG2516_06369"/>
<dbReference type="SUPFAM" id="SSF46785">
    <property type="entry name" value="Winged helix' DNA-binding domain"/>
    <property type="match status" value="1"/>
</dbReference>
<evidence type="ECO:0008006" key="3">
    <source>
        <dbReference type="Google" id="ProtNLM"/>
    </source>
</evidence>
<evidence type="ECO:0000313" key="1">
    <source>
        <dbReference type="EMBL" id="EAR50073.1"/>
    </source>
</evidence>
<proteinExistence type="predicted"/>
<dbReference type="InterPro" id="IPR036390">
    <property type="entry name" value="WH_DNA-bd_sf"/>
</dbReference>
<comment type="caution">
    <text evidence="1">The sequence shown here is derived from an EMBL/GenBank/DDBJ whole genome shotgun (WGS) entry which is preliminary data.</text>
</comment>
<protein>
    <recommendedName>
        <fullName evidence="3">MarR family transcriptional regulator</fullName>
    </recommendedName>
</protein>
<dbReference type="HOGENOM" id="CLU_180720_1_0_5"/>
<reference evidence="1 2" key="1">
    <citation type="journal article" date="2010" name="J. Bacteriol.">
        <title>Genome sequences of Oceanicola granulosus HTCC2516(T) and Oceanicola batsensis HTCC2597(TDelta).</title>
        <authorList>
            <person name="Thrash J.C."/>
            <person name="Cho J.C."/>
            <person name="Vergin K.L."/>
            <person name="Giovannoni S.J."/>
        </authorList>
    </citation>
    <scope>NUCLEOTIDE SEQUENCE [LARGE SCALE GENOMIC DNA]</scope>
    <source>
        <strain evidence="2">ATCC BAA-861 / DSM 15982 / KCTC 12143 / HTCC2516</strain>
    </source>
</reference>
<dbReference type="AlphaFoldDB" id="Q2CBQ8"/>
<dbReference type="RefSeq" id="WP_007254800.1">
    <property type="nucleotide sequence ID" value="NZ_CH724107.1"/>
</dbReference>
<dbReference type="Proteomes" id="UP000003635">
    <property type="component" value="Unassembled WGS sequence"/>
</dbReference>
<name>Q2CBQ8_OCEGH</name>
<keyword evidence="2" id="KW-1185">Reference proteome</keyword>
<dbReference type="EMBL" id="AAOT01000037">
    <property type="protein sequence ID" value="EAR50073.1"/>
    <property type="molecule type" value="Genomic_DNA"/>
</dbReference>
<sequence length="100" mass="11500">MRTQHLSSIAKLRSALWQMEIDSGLAELSQNEKDVLYAFHLLSDQANTTDLTSERVRQQSTVSRMTHATFHRALRKLLELGYVELAPDRRAKLYRLGTVD</sequence>
<organism evidence="1 2">
    <name type="scientific">Oceanicola granulosus (strain ATCC BAA-861 / DSM 15982 / KCTC 12143 / HTCC2516)</name>
    <dbReference type="NCBI Taxonomy" id="314256"/>
    <lineage>
        <taxon>Bacteria</taxon>
        <taxon>Pseudomonadati</taxon>
        <taxon>Pseudomonadota</taxon>
        <taxon>Alphaproteobacteria</taxon>
        <taxon>Rhodobacterales</taxon>
        <taxon>Roseobacteraceae</taxon>
        <taxon>Oceanicola</taxon>
    </lineage>
</organism>